<dbReference type="Gene3D" id="3.40.50.300">
    <property type="entry name" value="P-loop containing nucleotide triphosphate hydrolases"/>
    <property type="match status" value="1"/>
</dbReference>
<dbReference type="RefSeq" id="WP_289266930.1">
    <property type="nucleotide sequence ID" value="NZ_OX365700.1"/>
</dbReference>
<gene>
    <name evidence="7" type="ORF">DNFV4_00336</name>
</gene>
<dbReference type="KEGG" id="nti:DNFV4_00336"/>
<feature type="domain" description="AAA+ ATPase" evidence="6">
    <location>
        <begin position="60"/>
        <end position="261"/>
    </location>
</feature>
<evidence type="ECO:0000256" key="4">
    <source>
        <dbReference type="ARBA" id="ARBA00023134"/>
    </source>
</evidence>
<comment type="similarity">
    <text evidence="1">Belongs to the SIMIBI class G3E GTPase family. ArgK/MeaB subfamily.</text>
</comment>
<proteinExistence type="inferred from homology"/>
<dbReference type="GO" id="GO:0003924">
    <property type="term" value="F:GTPase activity"/>
    <property type="evidence" value="ECO:0007669"/>
    <property type="project" value="InterPro"/>
</dbReference>
<keyword evidence="8" id="KW-1185">Reference proteome</keyword>
<dbReference type="NCBIfam" id="TIGR00750">
    <property type="entry name" value="lao"/>
    <property type="match status" value="1"/>
</dbReference>
<dbReference type="GO" id="GO:0005525">
    <property type="term" value="F:GTP binding"/>
    <property type="evidence" value="ECO:0007669"/>
    <property type="project" value="UniProtKB-KW"/>
</dbReference>
<dbReference type="AlphaFoldDB" id="A0AA86T1A1"/>
<keyword evidence="2" id="KW-0547">Nucleotide-binding</keyword>
<protein>
    <submittedName>
        <fullName evidence="7">LAO/AO transport system ATPase</fullName>
    </submittedName>
</protein>
<dbReference type="Proteomes" id="UP001179121">
    <property type="component" value="Chromosome"/>
</dbReference>
<dbReference type="InterPro" id="IPR027417">
    <property type="entry name" value="P-loop_NTPase"/>
</dbReference>
<dbReference type="PANTHER" id="PTHR43087">
    <property type="entry name" value="LYSINE/ARGININE/ORNITHINE TRANSPORT SYSTEM KINASE"/>
    <property type="match status" value="1"/>
</dbReference>
<evidence type="ECO:0000256" key="3">
    <source>
        <dbReference type="ARBA" id="ARBA00022801"/>
    </source>
</evidence>
<keyword evidence="5" id="KW-0143">Chaperone</keyword>
<dbReference type="SMART" id="SM00382">
    <property type="entry name" value="AAA"/>
    <property type="match status" value="1"/>
</dbReference>
<dbReference type="EMBL" id="OX365700">
    <property type="protein sequence ID" value="CAI4029916.1"/>
    <property type="molecule type" value="Genomic_DNA"/>
</dbReference>
<evidence type="ECO:0000256" key="2">
    <source>
        <dbReference type="ARBA" id="ARBA00022741"/>
    </source>
</evidence>
<dbReference type="Gene3D" id="1.20.5.170">
    <property type="match status" value="1"/>
</dbReference>
<name>A0AA86T1A1_9BACT</name>
<dbReference type="SUPFAM" id="SSF52540">
    <property type="entry name" value="P-loop containing nucleoside triphosphate hydrolases"/>
    <property type="match status" value="1"/>
</dbReference>
<organism evidence="7 8">
    <name type="scientific">Nitrospira tepida</name>
    <dbReference type="NCBI Taxonomy" id="2973512"/>
    <lineage>
        <taxon>Bacteria</taxon>
        <taxon>Pseudomonadati</taxon>
        <taxon>Nitrospirota</taxon>
        <taxon>Nitrospiria</taxon>
        <taxon>Nitrospirales</taxon>
        <taxon>Nitrospiraceae</taxon>
        <taxon>Nitrospira</taxon>
    </lineage>
</organism>
<evidence type="ECO:0000259" key="6">
    <source>
        <dbReference type="SMART" id="SM00382"/>
    </source>
</evidence>
<keyword evidence="3" id="KW-0378">Hydrolase</keyword>
<evidence type="ECO:0000313" key="8">
    <source>
        <dbReference type="Proteomes" id="UP001179121"/>
    </source>
</evidence>
<dbReference type="PANTHER" id="PTHR43087:SF1">
    <property type="entry name" value="LAO_AO TRANSPORT SYSTEM ATPASE"/>
    <property type="match status" value="1"/>
</dbReference>
<evidence type="ECO:0000256" key="1">
    <source>
        <dbReference type="ARBA" id="ARBA00009625"/>
    </source>
</evidence>
<reference evidence="7" key="1">
    <citation type="submission" date="2022-10" db="EMBL/GenBank/DDBJ databases">
        <authorList>
            <person name="Koch H."/>
        </authorList>
    </citation>
    <scope>NUCLEOTIDE SEQUENCE</scope>
    <source>
        <strain evidence="7">DNF</strain>
    </source>
</reference>
<dbReference type="InterPro" id="IPR005129">
    <property type="entry name" value="GTPase_ArgK"/>
</dbReference>
<keyword evidence="4" id="KW-0342">GTP-binding</keyword>
<dbReference type="Pfam" id="PF03308">
    <property type="entry name" value="MeaB"/>
    <property type="match status" value="1"/>
</dbReference>
<dbReference type="InterPro" id="IPR003593">
    <property type="entry name" value="AAA+_ATPase"/>
</dbReference>
<evidence type="ECO:0000313" key="7">
    <source>
        <dbReference type="EMBL" id="CAI4029916.1"/>
    </source>
</evidence>
<accession>A0AA86T1A1</accession>
<sequence>MVFPEVGPMTRTQVTTDVASLIEQVKTGDVRALSRAITLLEIGGPNGAAVSQRLGPRRGRANVIGVTGYPGAGKSTLIAQLIAAYRRLGMTVGVLAVDISSRVTGGALLGDRIRMQDWAADAGVYIRSMATRGHAGGLARATGDAVRVLETAEYDVVLIETIGVGQGELDVMDVAATVVAVVAPGLGDEVQAMKAGLLEVAHIVVVNKGDHPGAETTLRDLREWCPSVLKVVATTGEGVGDLLALIAERRRMRDLAASGIRPSLRSARRQS</sequence>
<dbReference type="InterPro" id="IPR052040">
    <property type="entry name" value="GTPase/Isobutyryl-CoA_mutase"/>
</dbReference>
<evidence type="ECO:0000256" key="5">
    <source>
        <dbReference type="ARBA" id="ARBA00023186"/>
    </source>
</evidence>